<dbReference type="RefSeq" id="WP_056980406.1">
    <property type="nucleotide sequence ID" value="NZ_AZDC01000105.1"/>
</dbReference>
<dbReference type="OrthoDB" id="2989568at2"/>
<organism evidence="1 2">
    <name type="scientific">Loigolactobacillus coryniformis subsp. torquens DSM 20004 = KCTC 3535</name>
    <dbReference type="NCBI Taxonomy" id="1423822"/>
    <lineage>
        <taxon>Bacteria</taxon>
        <taxon>Bacillati</taxon>
        <taxon>Bacillota</taxon>
        <taxon>Bacilli</taxon>
        <taxon>Lactobacillales</taxon>
        <taxon>Lactobacillaceae</taxon>
        <taxon>Loigolactobacillus</taxon>
    </lineage>
</organism>
<accession>A0A2D1KRC9</accession>
<sequence>MYLLAATTITYVTNLVAGLRRPKYRWAEWLFLICLIILLGGNTQNADFFTYQWLYQAHIPYGEPGYRVLTRIGPMLGLDYRQFRLVLAAIFLVVLYIGIKKLTTHSAVFLAFYFCYPFFLDLIQLRNFMMMALLVYASHFLLEKTYRNLALFTFFVLLGASLQVLGVLYLLVIPLYYFDSRNLWKIGLLSIVFLASVIVMVPAFSQLLLELLGQLHLSHLSLYFVQKVRLGYLPFWLFSIFDLVFTYFSYHYLTERQLLTPRQRQIIWLMFTFTVVGVLTMPMYTYEFSFARALRDVIPFMIVAFLITLDALPRKQYLRWLYIGIFLAYVLAVVYFEMVPLLHDTIIPAFSNNWLVGS</sequence>
<gene>
    <name evidence="1" type="ORF">LC20004_12615</name>
</gene>
<protein>
    <submittedName>
        <fullName evidence="1">Uncharacterized protein</fullName>
    </submittedName>
</protein>
<evidence type="ECO:0000313" key="1">
    <source>
        <dbReference type="EMBL" id="ATO44696.1"/>
    </source>
</evidence>
<reference evidence="1 2" key="1">
    <citation type="submission" date="2016-10" db="EMBL/GenBank/DDBJ databases">
        <title>The whole genome sequencing and assembly of L. cotyniformis subsp. torquens DSM 20004 strain.</title>
        <authorList>
            <person name="Park M.-K."/>
            <person name="Lee Y.-J."/>
            <person name="Yi H."/>
            <person name="Bahn Y.-S."/>
            <person name="Kim J.F."/>
            <person name="Lee D.-W."/>
        </authorList>
    </citation>
    <scope>NUCLEOTIDE SEQUENCE [LARGE SCALE GENOMIC DNA]</scope>
    <source>
        <strain evidence="1 2">DSM 20004</strain>
    </source>
</reference>
<dbReference type="AlphaFoldDB" id="A0A2D1KRC9"/>
<dbReference type="KEGG" id="lcy:LC20004_12615"/>
<proteinExistence type="predicted"/>
<dbReference type="Pfam" id="PF14897">
    <property type="entry name" value="EpsG"/>
    <property type="match status" value="1"/>
</dbReference>
<dbReference type="Proteomes" id="UP000223559">
    <property type="component" value="Chromosome"/>
</dbReference>
<name>A0A2D1KRC9_9LACO</name>
<dbReference type="EMBL" id="CP017697">
    <property type="protein sequence ID" value="ATO44696.1"/>
    <property type="molecule type" value="Genomic_DNA"/>
</dbReference>
<dbReference type="InterPro" id="IPR049458">
    <property type="entry name" value="EpsG-like"/>
</dbReference>
<evidence type="ECO:0000313" key="2">
    <source>
        <dbReference type="Proteomes" id="UP000223559"/>
    </source>
</evidence>
<keyword evidence="2" id="KW-1185">Reference proteome</keyword>